<protein>
    <submittedName>
        <fullName evidence="2">Uncharacterized protein</fullName>
    </submittedName>
</protein>
<name>C5B4Z2_METEA</name>
<gene>
    <name evidence="2" type="ordered locus">MexAM1_META2p0677</name>
</gene>
<dbReference type="Proteomes" id="UP000009081">
    <property type="component" value="Plasmid megaplasmid"/>
</dbReference>
<dbReference type="RefSeq" id="WP_012753974.1">
    <property type="nucleotide sequence ID" value="NC_012811.1"/>
</dbReference>
<proteinExistence type="predicted"/>
<evidence type="ECO:0000256" key="1">
    <source>
        <dbReference type="SAM" id="MobiDB-lite"/>
    </source>
</evidence>
<sequence>MAFRQRLGDDGEDVDPISVGPHLLGRKYRSVELFGGHPSMPSHGGTLLELWQVLADVEGELRELAERMVDEILEATRSIDHGLALFEGCRRAPGAAFLSSGFDGAGTFLVTLSADEEVATLLAAGEDVDGRGTAVVLMEVSQSSWLQQPGDPDGPGVSGEPLRPLLAQAILTAHAEIRRQVGDSCLLQVVAEPVLVTDPEGEVWFGTDAPAALAARREEQLVHERAAAAARPADPEASRPSGR</sequence>
<keyword evidence="2" id="KW-0614">Plasmid</keyword>
<dbReference type="EMBL" id="CP001511">
    <property type="protein sequence ID" value="ACS43524.1"/>
    <property type="molecule type" value="Genomic_DNA"/>
</dbReference>
<accession>C5B4Z2</accession>
<dbReference type="KEGG" id="mea:Mex_2p0677"/>
<evidence type="ECO:0000313" key="3">
    <source>
        <dbReference type="Proteomes" id="UP000009081"/>
    </source>
</evidence>
<organism evidence="2 3">
    <name type="scientific">Methylorubrum extorquens (strain ATCC 14718 / DSM 1338 / JCM 2805 / NCIMB 9133 / AM1)</name>
    <name type="common">Methylobacterium extorquens</name>
    <dbReference type="NCBI Taxonomy" id="272630"/>
    <lineage>
        <taxon>Bacteria</taxon>
        <taxon>Pseudomonadati</taxon>
        <taxon>Pseudomonadota</taxon>
        <taxon>Alphaproteobacteria</taxon>
        <taxon>Hyphomicrobiales</taxon>
        <taxon>Methylobacteriaceae</taxon>
        <taxon>Methylorubrum</taxon>
    </lineage>
</organism>
<feature type="compositionally biased region" description="Basic and acidic residues" evidence="1">
    <location>
        <begin position="216"/>
        <end position="226"/>
    </location>
</feature>
<keyword evidence="3" id="KW-1185">Reference proteome</keyword>
<feature type="region of interest" description="Disordered" evidence="1">
    <location>
        <begin position="216"/>
        <end position="243"/>
    </location>
</feature>
<dbReference type="AlphaFoldDB" id="C5B4Z2"/>
<evidence type="ECO:0000313" key="2">
    <source>
        <dbReference type="EMBL" id="ACS43524.1"/>
    </source>
</evidence>
<geneLocation type="plasmid" evidence="2 3">
    <name>megaplasmid</name>
</geneLocation>
<dbReference type="HOGENOM" id="CLU_1141517_0_0_5"/>
<reference evidence="2 3" key="1">
    <citation type="journal article" date="2009" name="PLoS ONE">
        <title>Methylobacterium genome sequences: a reference blueprint to investigate microbial metabolism of C1 compounds from natural and industrial sources.</title>
        <authorList>
            <person name="Vuilleumier S."/>
            <person name="Chistoserdova L."/>
            <person name="Lee M.-C."/>
            <person name="Bringel F."/>
            <person name="Lajus A."/>
            <person name="Zhou Y."/>
            <person name="Gourion B."/>
            <person name="Barbe V."/>
            <person name="Chang J."/>
            <person name="Cruveiller S."/>
            <person name="Dossat C."/>
            <person name="Gillett W."/>
            <person name="Gruffaz C."/>
            <person name="Haugen E."/>
            <person name="Hourcade E."/>
            <person name="Levy R."/>
            <person name="Mangenot S."/>
            <person name="Muller E."/>
            <person name="Nadalig T."/>
            <person name="Pagni M."/>
            <person name="Penny C."/>
            <person name="Peyraud R."/>
            <person name="Robinson D.G."/>
            <person name="Roche D."/>
            <person name="Rouy Z."/>
            <person name="Saenampechek C."/>
            <person name="Salvignol G."/>
            <person name="Vallenet D."/>
            <person name="Wu Z."/>
            <person name="Marx C.J."/>
            <person name="Vorholt J.A."/>
            <person name="Olson M.V."/>
            <person name="Kaul R."/>
            <person name="Weissenbach J."/>
            <person name="Medigue C."/>
            <person name="Lidstrom M.E."/>
        </authorList>
    </citation>
    <scope>NUCLEOTIDE SEQUENCE [LARGE SCALE GENOMIC DNA]</scope>
    <source>
        <strain evidence="3">ATCC 14718 / DSM 1338 / JCM 2805 / NCIMB 9133 / AM1</strain>
    </source>
</reference>